<dbReference type="AlphaFoldDB" id="Q7XTF7"/>
<gene>
    <name evidence="2" type="primary">OJ991214_12.10</name>
</gene>
<evidence type="ECO:0000256" key="1">
    <source>
        <dbReference type="SAM" id="MobiDB-lite"/>
    </source>
</evidence>
<dbReference type="Proteomes" id="UP000000763">
    <property type="component" value="Chromosome 4"/>
</dbReference>
<reference evidence="3" key="1">
    <citation type="journal article" date="2005" name="Nature">
        <title>The map-based sequence of the rice genome.</title>
        <authorList>
            <consortium name="International rice genome sequencing project (IRGSP)"/>
            <person name="Matsumoto T."/>
            <person name="Wu J."/>
            <person name="Kanamori H."/>
            <person name="Katayose Y."/>
            <person name="Fujisawa M."/>
            <person name="Namiki N."/>
            <person name="Mizuno H."/>
            <person name="Yamamoto K."/>
            <person name="Antonio B.A."/>
            <person name="Baba T."/>
            <person name="Sakata K."/>
            <person name="Nagamura Y."/>
            <person name="Aoki H."/>
            <person name="Arikawa K."/>
            <person name="Arita K."/>
            <person name="Bito T."/>
            <person name="Chiden Y."/>
            <person name="Fujitsuka N."/>
            <person name="Fukunaka R."/>
            <person name="Hamada M."/>
            <person name="Harada C."/>
            <person name="Hayashi A."/>
            <person name="Hijishita S."/>
            <person name="Honda M."/>
            <person name="Hosokawa S."/>
            <person name="Ichikawa Y."/>
            <person name="Idonuma A."/>
            <person name="Iijima M."/>
            <person name="Ikeda M."/>
            <person name="Ikeno M."/>
            <person name="Ito K."/>
            <person name="Ito S."/>
            <person name="Ito T."/>
            <person name="Ito Y."/>
            <person name="Ito Y."/>
            <person name="Iwabuchi A."/>
            <person name="Kamiya K."/>
            <person name="Karasawa W."/>
            <person name="Kurita K."/>
            <person name="Katagiri S."/>
            <person name="Kikuta A."/>
            <person name="Kobayashi H."/>
            <person name="Kobayashi N."/>
            <person name="Machita K."/>
            <person name="Maehara T."/>
            <person name="Masukawa M."/>
            <person name="Mizubayashi T."/>
            <person name="Mukai Y."/>
            <person name="Nagasaki H."/>
            <person name="Nagata Y."/>
            <person name="Naito S."/>
            <person name="Nakashima M."/>
            <person name="Nakama Y."/>
            <person name="Nakamichi Y."/>
            <person name="Nakamura M."/>
            <person name="Meguro A."/>
            <person name="Negishi M."/>
            <person name="Ohta I."/>
            <person name="Ohta T."/>
            <person name="Okamoto M."/>
            <person name="Ono N."/>
            <person name="Saji S."/>
            <person name="Sakaguchi M."/>
            <person name="Sakai K."/>
            <person name="Shibata M."/>
            <person name="Shimokawa T."/>
            <person name="Song J."/>
            <person name="Takazaki Y."/>
            <person name="Terasawa K."/>
            <person name="Tsugane M."/>
            <person name="Tsuji K."/>
            <person name="Ueda S."/>
            <person name="Waki K."/>
            <person name="Yamagata H."/>
            <person name="Yamamoto M."/>
            <person name="Yamamoto S."/>
            <person name="Yamane H."/>
            <person name="Yoshiki S."/>
            <person name="Yoshihara R."/>
            <person name="Yukawa K."/>
            <person name="Zhong H."/>
            <person name="Yano M."/>
            <person name="Yuan Q."/>
            <person name="Ouyang S."/>
            <person name="Liu J."/>
            <person name="Jones K.M."/>
            <person name="Gansberger K."/>
            <person name="Moffat K."/>
            <person name="Hill J."/>
            <person name="Bera J."/>
            <person name="Fadrosh D."/>
            <person name="Jin S."/>
            <person name="Johri S."/>
            <person name="Kim M."/>
            <person name="Overton L."/>
            <person name="Reardon M."/>
            <person name="Tsitrin T."/>
            <person name="Vuong H."/>
            <person name="Weaver B."/>
            <person name="Ciecko A."/>
            <person name="Tallon L."/>
            <person name="Jackson J."/>
            <person name="Pai G."/>
            <person name="Aken S.V."/>
            <person name="Utterback T."/>
            <person name="Reidmuller S."/>
            <person name="Feldblyum T."/>
            <person name="Hsiao J."/>
            <person name="Zismann V."/>
            <person name="Iobst S."/>
            <person name="de Vazeille A.R."/>
            <person name="Buell C.R."/>
            <person name="Ying K."/>
            <person name="Li Y."/>
            <person name="Lu T."/>
            <person name="Huang Y."/>
            <person name="Zhao Q."/>
            <person name="Feng Q."/>
            <person name="Zhang L."/>
            <person name="Zhu J."/>
            <person name="Weng Q."/>
            <person name="Mu J."/>
            <person name="Lu Y."/>
            <person name="Fan D."/>
            <person name="Liu Y."/>
            <person name="Guan J."/>
            <person name="Zhang Y."/>
            <person name="Yu S."/>
            <person name="Liu X."/>
            <person name="Zhang Y."/>
            <person name="Hong G."/>
            <person name="Han B."/>
            <person name="Choisne N."/>
            <person name="Demange N."/>
            <person name="Orjeda G."/>
            <person name="Samain S."/>
            <person name="Cattolico L."/>
            <person name="Pelletier E."/>
            <person name="Couloux A."/>
            <person name="Segurens B."/>
            <person name="Wincker P."/>
            <person name="D'Hont A."/>
            <person name="Scarpelli C."/>
            <person name="Weissenbach J."/>
            <person name="Salanoubat M."/>
            <person name="Quetier F."/>
            <person name="Yu Y."/>
            <person name="Kim H.R."/>
            <person name="Rambo T."/>
            <person name="Currie J."/>
            <person name="Collura K."/>
            <person name="Luo M."/>
            <person name="Yang T."/>
            <person name="Ammiraju J.S.S."/>
            <person name="Engler F."/>
            <person name="Soderlund C."/>
            <person name="Wing R.A."/>
            <person name="Palmer L.E."/>
            <person name="de la Bastide M."/>
            <person name="Spiegel L."/>
            <person name="Nascimento L."/>
            <person name="Zutavern T."/>
            <person name="O'Shaughnessy A."/>
            <person name="Dike S."/>
            <person name="Dedhia N."/>
            <person name="Preston R."/>
            <person name="Balija V."/>
            <person name="McCombie W.R."/>
            <person name="Chow T."/>
            <person name="Chen H."/>
            <person name="Chung M."/>
            <person name="Chen C."/>
            <person name="Shaw J."/>
            <person name="Wu H."/>
            <person name="Hsiao K."/>
            <person name="Chao Y."/>
            <person name="Chu M."/>
            <person name="Cheng C."/>
            <person name="Hour A."/>
            <person name="Lee P."/>
            <person name="Lin S."/>
            <person name="Lin Y."/>
            <person name="Liou J."/>
            <person name="Liu S."/>
            <person name="Hsing Y."/>
            <person name="Raghuvanshi S."/>
            <person name="Mohanty A."/>
            <person name="Bharti A.K."/>
            <person name="Gaur A."/>
            <person name="Gupta V."/>
            <person name="Kumar D."/>
            <person name="Ravi V."/>
            <person name="Vij S."/>
            <person name="Kapur A."/>
            <person name="Khurana P."/>
            <person name="Khurana P."/>
            <person name="Khurana J.P."/>
            <person name="Tyagi A.K."/>
            <person name="Gaikwad K."/>
            <person name="Singh A."/>
            <person name="Dalal V."/>
            <person name="Srivastava S."/>
            <person name="Dixit A."/>
            <person name="Pal A.K."/>
            <person name="Ghazi I.A."/>
            <person name="Yadav M."/>
            <person name="Pandit A."/>
            <person name="Bhargava A."/>
            <person name="Sureshbabu K."/>
            <person name="Batra K."/>
            <person name="Sharma T.R."/>
            <person name="Mohapatra T."/>
            <person name="Singh N.K."/>
            <person name="Messing J."/>
            <person name="Nelson A.B."/>
            <person name="Fuks G."/>
            <person name="Kavchok S."/>
            <person name="Keizer G."/>
            <person name="Linton E."/>
            <person name="Llaca V."/>
            <person name="Song R."/>
            <person name="Tanyolac B."/>
            <person name="Young S."/>
            <person name="Ho-Il K."/>
            <person name="Hahn J.H."/>
            <person name="Sangsakoo G."/>
            <person name="Vanavichit A."/>
            <person name="de Mattos Luiz.A.T."/>
            <person name="Zimmer P.D."/>
            <person name="Malone G."/>
            <person name="Dellagostin O."/>
            <person name="de Oliveira A.C."/>
            <person name="Bevan M."/>
            <person name="Bancroft I."/>
            <person name="Minx P."/>
            <person name="Cordum H."/>
            <person name="Wilson R."/>
            <person name="Cheng Z."/>
            <person name="Jin W."/>
            <person name="Jiang J."/>
            <person name="Leong S.A."/>
            <person name="Iwama H."/>
            <person name="Gojobori T."/>
            <person name="Itoh T."/>
            <person name="Niimura Y."/>
            <person name="Fujii Y."/>
            <person name="Habara T."/>
            <person name="Sakai H."/>
            <person name="Sato Y."/>
            <person name="Wilson G."/>
            <person name="Kumar K."/>
            <person name="McCouch S."/>
            <person name="Juretic N."/>
            <person name="Hoen D."/>
            <person name="Wright S."/>
            <person name="Bruskiewich R."/>
            <person name="Bureau T."/>
            <person name="Miyao A."/>
            <person name="Hirochika H."/>
            <person name="Nishikawa T."/>
            <person name="Kadowaki K."/>
            <person name="Sugiura M."/>
            <person name="Burr B."/>
            <person name="Sasaki T."/>
        </authorList>
    </citation>
    <scope>NUCLEOTIDE SEQUENCE [LARGE SCALE GENOMIC DNA]</scope>
    <source>
        <strain evidence="3">cv. Nipponbare</strain>
    </source>
</reference>
<dbReference type="EMBL" id="AL606453">
    <property type="protein sequence ID" value="CAE01521.1"/>
    <property type="molecule type" value="Genomic_DNA"/>
</dbReference>
<proteinExistence type="predicted"/>
<reference evidence="3" key="2">
    <citation type="journal article" date="2008" name="Nucleic Acids Res.">
        <title>The rice annotation project database (RAP-DB): 2008 update.</title>
        <authorList>
            <consortium name="The rice annotation project (RAP)"/>
        </authorList>
    </citation>
    <scope>GENOME REANNOTATION</scope>
    <source>
        <strain evidence="3">cv. Nipponbare</strain>
    </source>
</reference>
<accession>Q7XTF7</accession>
<evidence type="ECO:0000313" key="2">
    <source>
        <dbReference type="EMBL" id="CAE01521.1"/>
    </source>
</evidence>
<protein>
    <submittedName>
        <fullName evidence="2">OJ991214_12.10 protein</fullName>
    </submittedName>
</protein>
<name>Q7XTF7_ORYSJ</name>
<dbReference type="Gene3D" id="4.10.60.10">
    <property type="entry name" value="Zinc finger, CCHC-type"/>
    <property type="match status" value="1"/>
</dbReference>
<feature type="region of interest" description="Disordered" evidence="1">
    <location>
        <begin position="26"/>
        <end position="49"/>
    </location>
</feature>
<sequence length="259" mass="29083">MECRGSRGCGSSMNIKSKSKVGIDQGKGAVFENDSTRDRESHPEVLSGTSWRRGEVENFPKCCPEVPGTQVRNLLATLQFKYVLEIAIHNCPEVPWKKERKLSKNEDLAHKFFKSTKEGHFASSCPCKIDDEATLPRKTSRINKRKCYGCNEKGHEIGFCPHKKDDHCNQSSKRQTGNKQVKKQDKSKTQLSYNCRVRLFTSPLGDIKALSGGTVACVEVALWQRQLPVLCISLTLCGGEDLERQQEESCKIIGSRSFL</sequence>
<organism evidence="2 3">
    <name type="scientific">Oryza sativa subsp. japonica</name>
    <name type="common">Rice</name>
    <dbReference type="NCBI Taxonomy" id="39947"/>
    <lineage>
        <taxon>Eukaryota</taxon>
        <taxon>Viridiplantae</taxon>
        <taxon>Streptophyta</taxon>
        <taxon>Embryophyta</taxon>
        <taxon>Tracheophyta</taxon>
        <taxon>Spermatophyta</taxon>
        <taxon>Magnoliopsida</taxon>
        <taxon>Liliopsida</taxon>
        <taxon>Poales</taxon>
        <taxon>Poaceae</taxon>
        <taxon>BOP clade</taxon>
        <taxon>Oryzoideae</taxon>
        <taxon>Oryzeae</taxon>
        <taxon>Oryzinae</taxon>
        <taxon>Oryza</taxon>
        <taxon>Oryza sativa</taxon>
    </lineage>
</organism>
<evidence type="ECO:0000313" key="3">
    <source>
        <dbReference type="Proteomes" id="UP000000763"/>
    </source>
</evidence>
<feature type="compositionally biased region" description="Basic and acidic residues" evidence="1">
    <location>
        <begin position="34"/>
        <end position="43"/>
    </location>
</feature>